<keyword evidence="3" id="KW-1185">Reference proteome</keyword>
<evidence type="ECO:0000256" key="1">
    <source>
        <dbReference type="SAM" id="MobiDB-lite"/>
    </source>
</evidence>
<feature type="compositionally biased region" description="Basic and acidic residues" evidence="1">
    <location>
        <begin position="212"/>
        <end position="224"/>
    </location>
</feature>
<comment type="caution">
    <text evidence="2">The sequence shown here is derived from an EMBL/GenBank/DDBJ whole genome shotgun (WGS) entry which is preliminary data.</text>
</comment>
<reference evidence="2 3" key="1">
    <citation type="submission" date="2024-10" db="EMBL/GenBank/DDBJ databases">
        <authorList>
            <person name="Kim D."/>
        </authorList>
    </citation>
    <scope>NUCLEOTIDE SEQUENCE [LARGE SCALE GENOMIC DNA]</scope>
    <source>
        <strain evidence="2">BH-2024</strain>
    </source>
</reference>
<evidence type="ECO:0000313" key="2">
    <source>
        <dbReference type="EMBL" id="KAL3082140.1"/>
    </source>
</evidence>
<organism evidence="2 3">
    <name type="scientific">Heterodera trifolii</name>
    <dbReference type="NCBI Taxonomy" id="157864"/>
    <lineage>
        <taxon>Eukaryota</taxon>
        <taxon>Metazoa</taxon>
        <taxon>Ecdysozoa</taxon>
        <taxon>Nematoda</taxon>
        <taxon>Chromadorea</taxon>
        <taxon>Rhabditida</taxon>
        <taxon>Tylenchina</taxon>
        <taxon>Tylenchomorpha</taxon>
        <taxon>Tylenchoidea</taxon>
        <taxon>Heteroderidae</taxon>
        <taxon>Heteroderinae</taxon>
        <taxon>Heterodera</taxon>
    </lineage>
</organism>
<proteinExistence type="predicted"/>
<feature type="region of interest" description="Disordered" evidence="1">
    <location>
        <begin position="201"/>
        <end position="224"/>
    </location>
</feature>
<accession>A0ABD2IXT9</accession>
<gene>
    <name evidence="2" type="ORF">niasHT_037030</name>
</gene>
<feature type="region of interest" description="Disordered" evidence="1">
    <location>
        <begin position="117"/>
        <end position="140"/>
    </location>
</feature>
<evidence type="ECO:0000313" key="3">
    <source>
        <dbReference type="Proteomes" id="UP001620626"/>
    </source>
</evidence>
<name>A0ABD2IXT9_9BILA</name>
<sequence length="354" mass="38959">MCLFPKFECRIALNLFRKSALFTLLTEFKSHLTNSPNPPIFASSTVFFSASNPSASVFSSSLFRLFNAYSLLVMTMDVLPSCSAPHDTNFMSQLIEKLAAASILSSAGSLCSSTSASSSSAPSSSTHPPSPPPSGAARNFNQLSGARSKRFDSAATVPGEFHSVQNAIAVAVLVRLHQWCCRLFWLTIVCLMSYYSDQHQNQRMSSGGNAKNGDKSAEAAERQRRTFREVRKSIVQATQRHGSKKVTDLEMQLLRHLTCPQTAVLRPLRPFHHKKRHFLSRPPSPQLFDISEENDEQQHDQPLLLISQSLQSPQQSPRGAAKSAVVVCCLLLLLTTSFFCLNKASSCPFSSAKE</sequence>
<dbReference type="EMBL" id="JBICBT010001120">
    <property type="protein sequence ID" value="KAL3082140.1"/>
    <property type="molecule type" value="Genomic_DNA"/>
</dbReference>
<dbReference type="AlphaFoldDB" id="A0ABD2IXT9"/>
<dbReference type="Proteomes" id="UP001620626">
    <property type="component" value="Unassembled WGS sequence"/>
</dbReference>
<protein>
    <submittedName>
        <fullName evidence="2">Uncharacterized protein</fullName>
    </submittedName>
</protein>
<feature type="compositionally biased region" description="Low complexity" evidence="1">
    <location>
        <begin position="117"/>
        <end position="127"/>
    </location>
</feature>